<keyword evidence="3" id="KW-1185">Reference proteome</keyword>
<organism evidence="2 3">
    <name type="scientific">Jaapia argillacea MUCL 33604</name>
    <dbReference type="NCBI Taxonomy" id="933084"/>
    <lineage>
        <taxon>Eukaryota</taxon>
        <taxon>Fungi</taxon>
        <taxon>Dikarya</taxon>
        <taxon>Basidiomycota</taxon>
        <taxon>Agaricomycotina</taxon>
        <taxon>Agaricomycetes</taxon>
        <taxon>Agaricomycetidae</taxon>
        <taxon>Jaapiales</taxon>
        <taxon>Jaapiaceae</taxon>
        <taxon>Jaapia</taxon>
    </lineage>
</organism>
<protein>
    <submittedName>
        <fullName evidence="2">Uncharacterized protein</fullName>
    </submittedName>
</protein>
<feature type="non-terminal residue" evidence="2">
    <location>
        <position position="132"/>
    </location>
</feature>
<dbReference type="EMBL" id="KL197716">
    <property type="protein sequence ID" value="KDQ59235.1"/>
    <property type="molecule type" value="Genomic_DNA"/>
</dbReference>
<feature type="coiled-coil region" evidence="1">
    <location>
        <begin position="16"/>
        <end position="43"/>
    </location>
</feature>
<evidence type="ECO:0000313" key="2">
    <source>
        <dbReference type="EMBL" id="KDQ59235.1"/>
    </source>
</evidence>
<keyword evidence="1" id="KW-0175">Coiled coil</keyword>
<reference evidence="3" key="1">
    <citation type="journal article" date="2014" name="Proc. Natl. Acad. Sci. U.S.A.">
        <title>Extensive sampling of basidiomycete genomes demonstrates inadequacy of the white-rot/brown-rot paradigm for wood decay fungi.</title>
        <authorList>
            <person name="Riley R."/>
            <person name="Salamov A.A."/>
            <person name="Brown D.W."/>
            <person name="Nagy L.G."/>
            <person name="Floudas D."/>
            <person name="Held B.W."/>
            <person name="Levasseur A."/>
            <person name="Lombard V."/>
            <person name="Morin E."/>
            <person name="Otillar R."/>
            <person name="Lindquist E.A."/>
            <person name="Sun H."/>
            <person name="LaButti K.M."/>
            <person name="Schmutz J."/>
            <person name="Jabbour D."/>
            <person name="Luo H."/>
            <person name="Baker S.E."/>
            <person name="Pisabarro A.G."/>
            <person name="Walton J.D."/>
            <person name="Blanchette R.A."/>
            <person name="Henrissat B."/>
            <person name="Martin F."/>
            <person name="Cullen D."/>
            <person name="Hibbett D.S."/>
            <person name="Grigoriev I.V."/>
        </authorList>
    </citation>
    <scope>NUCLEOTIDE SEQUENCE [LARGE SCALE GENOMIC DNA]</scope>
    <source>
        <strain evidence="3">MUCL 33604</strain>
    </source>
</reference>
<dbReference type="OrthoDB" id="2681654at2759"/>
<feature type="non-terminal residue" evidence="2">
    <location>
        <position position="1"/>
    </location>
</feature>
<accession>A0A067PZC2</accession>
<dbReference type="InParanoid" id="A0A067PZC2"/>
<dbReference type="Proteomes" id="UP000027265">
    <property type="component" value="Unassembled WGS sequence"/>
</dbReference>
<name>A0A067PZC2_9AGAM</name>
<dbReference type="AlphaFoldDB" id="A0A067PZC2"/>
<sequence length="132" mass="15503">SSAPYEAMAASQQAHIDDLVQKNRTLAHTADKLKDQLAREESRSKDALHHIRLKWEAERKEWLEGCETLQACHRIVNLRTTIQLDAERLAVLKEREIVRQERLAKLQRDYRLSLFTAKEAEWESQLLDLEQE</sequence>
<dbReference type="STRING" id="933084.A0A067PZC2"/>
<proteinExistence type="predicted"/>
<dbReference type="HOGENOM" id="CLU_125066_0_0_1"/>
<evidence type="ECO:0000256" key="1">
    <source>
        <dbReference type="SAM" id="Coils"/>
    </source>
</evidence>
<gene>
    <name evidence="2" type="ORF">JAAARDRAFT_87887</name>
</gene>
<evidence type="ECO:0000313" key="3">
    <source>
        <dbReference type="Proteomes" id="UP000027265"/>
    </source>
</evidence>